<dbReference type="PANTHER" id="PTHR31355:SF8">
    <property type="entry name" value="TORTIFOLIA1-LIKE PROTEIN 3"/>
    <property type="match status" value="1"/>
</dbReference>
<comment type="caution">
    <text evidence="3">The sequence shown here is derived from an EMBL/GenBank/DDBJ whole genome shotgun (WGS) entry which is preliminary data.</text>
</comment>
<evidence type="ECO:0000313" key="4">
    <source>
        <dbReference type="Proteomes" id="UP000593562"/>
    </source>
</evidence>
<dbReference type="GO" id="GO:0005874">
    <property type="term" value="C:microtubule"/>
    <property type="evidence" value="ECO:0007669"/>
    <property type="project" value="InterPro"/>
</dbReference>
<dbReference type="InParanoid" id="A0A7J7CJI6"/>
<feature type="region of interest" description="Disordered" evidence="1">
    <location>
        <begin position="284"/>
        <end position="368"/>
    </location>
</feature>
<dbReference type="SUPFAM" id="SSF48371">
    <property type="entry name" value="ARM repeat"/>
    <property type="match status" value="1"/>
</dbReference>
<organism evidence="3 4">
    <name type="scientific">Tripterygium wilfordii</name>
    <name type="common">Thunder God vine</name>
    <dbReference type="NCBI Taxonomy" id="458696"/>
    <lineage>
        <taxon>Eukaryota</taxon>
        <taxon>Viridiplantae</taxon>
        <taxon>Streptophyta</taxon>
        <taxon>Embryophyta</taxon>
        <taxon>Tracheophyta</taxon>
        <taxon>Spermatophyta</taxon>
        <taxon>Magnoliopsida</taxon>
        <taxon>eudicotyledons</taxon>
        <taxon>Gunneridae</taxon>
        <taxon>Pentapetalae</taxon>
        <taxon>rosids</taxon>
        <taxon>fabids</taxon>
        <taxon>Celastrales</taxon>
        <taxon>Celastraceae</taxon>
        <taxon>Tripterygium</taxon>
    </lineage>
</organism>
<sequence length="627" mass="68025">MAQNLKLKVFTCLTKLGDRDTYSIAASELDSIVASLDSSTLSTFVSCILSTDTNDKPAVRKHCLLLLADLSISHTQSLSRFLPKILSHLIQRLRDSDSSVRSQCISTVSALTANVTRVPFSSAFLRPLSDALFTEQDRNSQVGSALCLAAAIDAAPDPDPGRLGRALMPKLERLLKEGFRAKSAVLVVVGSVIGAGGVSGRGVEGLRSLVQCLLEFLSSEDWAARKAAAEGLGRLAIVERDALPEFKAGCLKAFENRRFDKASKSCSIEVKAVREVMNQMIEEWKQVPDVSEETSPPPRSQTSSREDAIDGRYPSGSKHSIAARSEASRMRKKSIPASRSTPPASSLATVAGKKNPPPNGSGKKTSSAMFQKLDGKKASDWNVEISVPTATSSIGDCVDAHRIKEEQGNDKTRFGKQETNRALFNRSSDGNIHKFGASRVAPCHEKTPESNVLINSGTENHNNNHKESEDLSLIRKQLVQIEKQQSSLLDHIQRFIGSSQTGIQTLETRMHGLELALDEISYDLAVTNGKMANTGSHGTTCCPLPGAEFLSPKFWRRTEPHHMTSKFSTSNGIPLAAMRRRGDKNGSAGTFMLDQNRLQLQGGGGFIVNPLAEIHIDSRGNSEILNH</sequence>
<dbReference type="InterPro" id="IPR033337">
    <property type="entry name" value="TORTIFOLIA1/SINE1-2"/>
</dbReference>
<reference evidence="3 4" key="1">
    <citation type="journal article" date="2020" name="Nat. Commun.">
        <title>Genome of Tripterygium wilfordii and identification of cytochrome P450 involved in triptolide biosynthesis.</title>
        <authorList>
            <person name="Tu L."/>
            <person name="Su P."/>
            <person name="Zhang Z."/>
            <person name="Gao L."/>
            <person name="Wang J."/>
            <person name="Hu T."/>
            <person name="Zhou J."/>
            <person name="Zhang Y."/>
            <person name="Zhao Y."/>
            <person name="Liu Y."/>
            <person name="Song Y."/>
            <person name="Tong Y."/>
            <person name="Lu Y."/>
            <person name="Yang J."/>
            <person name="Xu C."/>
            <person name="Jia M."/>
            <person name="Peters R.J."/>
            <person name="Huang L."/>
            <person name="Gao W."/>
        </authorList>
    </citation>
    <scope>NUCLEOTIDE SEQUENCE [LARGE SCALE GENOMIC DNA]</scope>
    <source>
        <strain evidence="4">cv. XIE 37</strain>
        <tissue evidence="3">Leaf</tissue>
    </source>
</reference>
<accession>A0A7J7CJI6</accession>
<evidence type="ECO:0000256" key="1">
    <source>
        <dbReference type="SAM" id="MobiDB-lite"/>
    </source>
</evidence>
<feature type="domain" description="TORTIFOLIA1/SINE1-2 N-terminal" evidence="2">
    <location>
        <begin position="4"/>
        <end position="286"/>
    </location>
</feature>
<dbReference type="FunCoup" id="A0A7J7CJI6">
    <property type="interactions" value="1997"/>
</dbReference>
<gene>
    <name evidence="3" type="ORF">HS088_TW16G00610</name>
</gene>
<dbReference type="InterPro" id="IPR011989">
    <property type="entry name" value="ARM-like"/>
</dbReference>
<keyword evidence="4" id="KW-1185">Reference proteome</keyword>
<dbReference type="InterPro" id="IPR057600">
    <property type="entry name" value="TORTIFOLIA1/SINE1-2_N"/>
</dbReference>
<dbReference type="PANTHER" id="PTHR31355">
    <property type="entry name" value="MICROTUBULE-ASSOCIATED PROTEIN TORTIFOLIA1"/>
    <property type="match status" value="1"/>
</dbReference>
<proteinExistence type="predicted"/>
<dbReference type="Proteomes" id="UP000593562">
    <property type="component" value="Unassembled WGS sequence"/>
</dbReference>
<dbReference type="Pfam" id="PF24714">
    <property type="entry name" value="TOR1L1_N"/>
    <property type="match status" value="1"/>
</dbReference>
<dbReference type="AlphaFoldDB" id="A0A7J7CJI6"/>
<dbReference type="Gene3D" id="1.25.10.10">
    <property type="entry name" value="Leucine-rich Repeat Variant"/>
    <property type="match status" value="1"/>
</dbReference>
<dbReference type="EMBL" id="JAAARO010000016">
    <property type="protein sequence ID" value="KAF5734166.1"/>
    <property type="molecule type" value="Genomic_DNA"/>
</dbReference>
<name>A0A7J7CJI6_TRIWF</name>
<evidence type="ECO:0000259" key="2">
    <source>
        <dbReference type="Pfam" id="PF24714"/>
    </source>
</evidence>
<dbReference type="InterPro" id="IPR016024">
    <property type="entry name" value="ARM-type_fold"/>
</dbReference>
<evidence type="ECO:0000313" key="3">
    <source>
        <dbReference type="EMBL" id="KAF5734166.1"/>
    </source>
</evidence>
<dbReference type="GO" id="GO:0008017">
    <property type="term" value="F:microtubule binding"/>
    <property type="evidence" value="ECO:0007669"/>
    <property type="project" value="InterPro"/>
</dbReference>
<protein>
    <submittedName>
        <fullName evidence="3">ARM repeat superfamily protein putative isoform 2</fullName>
    </submittedName>
</protein>
<feature type="compositionally biased region" description="Polar residues" evidence="1">
    <location>
        <begin position="337"/>
        <end position="348"/>
    </location>
</feature>